<protein>
    <submittedName>
        <fullName evidence="5">Uncharacterized protein</fullName>
    </submittedName>
</protein>
<name>A0A9D4DR52_DREPO</name>
<keyword evidence="6" id="KW-1185">Reference proteome</keyword>
<organism evidence="5 6">
    <name type="scientific">Dreissena polymorpha</name>
    <name type="common">Zebra mussel</name>
    <name type="synonym">Mytilus polymorpha</name>
    <dbReference type="NCBI Taxonomy" id="45954"/>
    <lineage>
        <taxon>Eukaryota</taxon>
        <taxon>Metazoa</taxon>
        <taxon>Spiralia</taxon>
        <taxon>Lophotrochozoa</taxon>
        <taxon>Mollusca</taxon>
        <taxon>Bivalvia</taxon>
        <taxon>Autobranchia</taxon>
        <taxon>Heteroconchia</taxon>
        <taxon>Euheterodonta</taxon>
        <taxon>Imparidentia</taxon>
        <taxon>Neoheterodontei</taxon>
        <taxon>Myida</taxon>
        <taxon>Dreissenoidea</taxon>
        <taxon>Dreissenidae</taxon>
        <taxon>Dreissena</taxon>
    </lineage>
</organism>
<sequence>MRVFYGKARDPHLVQAKEMAHGISTQPSFFAKELVNPRPKSLFQQRKLDRKEAHYASHISAPLGRSHNQETGLPKGLDKYQFTFGIPTELGWYL</sequence>
<evidence type="ECO:0000256" key="1">
    <source>
        <dbReference type="ARBA" id="ARBA00004245"/>
    </source>
</evidence>
<dbReference type="InterPro" id="IPR040193">
    <property type="entry name" value="EFHC1/EFHC2/EFHB"/>
</dbReference>
<dbReference type="AlphaFoldDB" id="A0A9D4DR52"/>
<comment type="caution">
    <text evidence="5">The sequence shown here is derived from an EMBL/GenBank/DDBJ whole genome shotgun (WGS) entry which is preliminary data.</text>
</comment>
<accession>A0A9D4DR52</accession>
<dbReference type="PANTHER" id="PTHR12086">
    <property type="entry name" value="EF-HAND DOMAIN C-TERMINAL CONTAINING PROTEIN"/>
    <property type="match status" value="1"/>
</dbReference>
<reference evidence="5" key="2">
    <citation type="submission" date="2020-11" db="EMBL/GenBank/DDBJ databases">
        <authorList>
            <person name="McCartney M.A."/>
            <person name="Auch B."/>
            <person name="Kono T."/>
            <person name="Mallez S."/>
            <person name="Becker A."/>
            <person name="Gohl D.M."/>
            <person name="Silverstein K.A.T."/>
            <person name="Koren S."/>
            <person name="Bechman K.B."/>
            <person name="Herman A."/>
            <person name="Abrahante J.E."/>
            <person name="Garbe J."/>
        </authorList>
    </citation>
    <scope>NUCLEOTIDE SEQUENCE</scope>
    <source>
        <strain evidence="5">Duluth1</strain>
        <tissue evidence="5">Whole animal</tissue>
    </source>
</reference>
<keyword evidence="2" id="KW-0963">Cytoplasm</keyword>
<dbReference type="Proteomes" id="UP000828390">
    <property type="component" value="Unassembled WGS sequence"/>
</dbReference>
<proteinExistence type="predicted"/>
<keyword evidence="3" id="KW-0677">Repeat</keyword>
<evidence type="ECO:0000256" key="2">
    <source>
        <dbReference type="ARBA" id="ARBA00022490"/>
    </source>
</evidence>
<dbReference type="GO" id="GO:0005856">
    <property type="term" value="C:cytoskeleton"/>
    <property type="evidence" value="ECO:0007669"/>
    <property type="project" value="UniProtKB-SubCell"/>
</dbReference>
<evidence type="ECO:0000313" key="5">
    <source>
        <dbReference type="EMBL" id="KAH3753989.1"/>
    </source>
</evidence>
<comment type="subcellular location">
    <subcellularLocation>
        <location evidence="1">Cytoplasm</location>
        <location evidence="1">Cytoskeleton</location>
    </subcellularLocation>
</comment>
<dbReference type="EMBL" id="JAIWYP010000010">
    <property type="protein sequence ID" value="KAH3753989.1"/>
    <property type="molecule type" value="Genomic_DNA"/>
</dbReference>
<evidence type="ECO:0000256" key="4">
    <source>
        <dbReference type="ARBA" id="ARBA00023212"/>
    </source>
</evidence>
<evidence type="ECO:0000313" key="6">
    <source>
        <dbReference type="Proteomes" id="UP000828390"/>
    </source>
</evidence>
<dbReference type="PANTHER" id="PTHR12086:SF12">
    <property type="entry name" value="EF-HAND DOMAIN-CONTAINING FAMILY MEMBER B"/>
    <property type="match status" value="1"/>
</dbReference>
<gene>
    <name evidence="5" type="ORF">DPMN_188646</name>
</gene>
<keyword evidence="4" id="KW-0206">Cytoskeleton</keyword>
<evidence type="ECO:0000256" key="3">
    <source>
        <dbReference type="ARBA" id="ARBA00022737"/>
    </source>
</evidence>
<reference evidence="5" key="1">
    <citation type="journal article" date="2019" name="bioRxiv">
        <title>The Genome of the Zebra Mussel, Dreissena polymorpha: A Resource for Invasive Species Research.</title>
        <authorList>
            <person name="McCartney M.A."/>
            <person name="Auch B."/>
            <person name="Kono T."/>
            <person name="Mallez S."/>
            <person name="Zhang Y."/>
            <person name="Obille A."/>
            <person name="Becker A."/>
            <person name="Abrahante J.E."/>
            <person name="Garbe J."/>
            <person name="Badalamenti J.P."/>
            <person name="Herman A."/>
            <person name="Mangelson H."/>
            <person name="Liachko I."/>
            <person name="Sullivan S."/>
            <person name="Sone E.D."/>
            <person name="Koren S."/>
            <person name="Silverstein K.A.T."/>
            <person name="Beckman K.B."/>
            <person name="Gohl D.M."/>
        </authorList>
    </citation>
    <scope>NUCLEOTIDE SEQUENCE</scope>
    <source>
        <strain evidence="5">Duluth1</strain>
        <tissue evidence="5">Whole animal</tissue>
    </source>
</reference>